<dbReference type="AlphaFoldDB" id="A0A317AG99"/>
<evidence type="ECO:0000313" key="3">
    <source>
        <dbReference type="Proteomes" id="UP000245464"/>
    </source>
</evidence>
<feature type="compositionally biased region" description="Polar residues" evidence="1">
    <location>
        <begin position="47"/>
        <end position="58"/>
    </location>
</feature>
<feature type="compositionally biased region" description="Low complexity" evidence="1">
    <location>
        <begin position="278"/>
        <end position="296"/>
    </location>
</feature>
<feature type="region of interest" description="Disordered" evidence="1">
    <location>
        <begin position="75"/>
        <end position="96"/>
    </location>
</feature>
<protein>
    <submittedName>
        <fullName evidence="2">Herpes-BLLF1 domain containing protein</fullName>
    </submittedName>
</protein>
<dbReference type="KEGG" id="ptrr:6338466"/>
<feature type="compositionally biased region" description="Polar residues" evidence="1">
    <location>
        <begin position="75"/>
        <end position="85"/>
    </location>
</feature>
<dbReference type="Proteomes" id="UP000245464">
    <property type="component" value="Chromosome 1"/>
</dbReference>
<feature type="compositionally biased region" description="Polar residues" evidence="1">
    <location>
        <begin position="19"/>
        <end position="39"/>
    </location>
</feature>
<dbReference type="GeneID" id="6338466"/>
<dbReference type="EMBL" id="NQIK02000001">
    <property type="protein sequence ID" value="KAF7577637.1"/>
    <property type="molecule type" value="Genomic_DNA"/>
</dbReference>
<accession>A0A317AG99</accession>
<organism evidence="2 3">
    <name type="scientific">Pyrenophora tritici-repentis</name>
    <dbReference type="NCBI Taxonomy" id="45151"/>
    <lineage>
        <taxon>Eukaryota</taxon>
        <taxon>Fungi</taxon>
        <taxon>Dikarya</taxon>
        <taxon>Ascomycota</taxon>
        <taxon>Pezizomycotina</taxon>
        <taxon>Dothideomycetes</taxon>
        <taxon>Pleosporomycetidae</taxon>
        <taxon>Pleosporales</taxon>
        <taxon>Pleosporineae</taxon>
        <taxon>Pleosporaceae</taxon>
        <taxon>Pyrenophora</taxon>
    </lineage>
</organism>
<dbReference type="RefSeq" id="XP_001931776.2">
    <property type="nucleotide sequence ID" value="XM_001931741.2"/>
</dbReference>
<feature type="region of interest" description="Disordered" evidence="1">
    <location>
        <begin position="393"/>
        <end position="428"/>
    </location>
</feature>
<sequence>MMPASQPRNPTLLDRSNRQEPASSTNNANARYKPQSASTDLAEASKASPQRCSDQGLSTDPFAYYNAISDTRSYQLQPQPQPHTEGSSRHDVVPEDDYGYTCRDMSCTDMVEDVGNQQQQQTRGRAVPYNLAVRLANRSNGAPLATIIEQGSYSTLNSRGSLLSVGRFPSLRGVETTSPSRTSLKLTSDADEHARLQRITEDAQLEQLLGLTQETPKEPSYKGYGNTLPVNEPATPSVPTIPQRSQSAAYDTGESEYDASTKTVKAFFRGVLHNVRTASRTRSRSSCSSSTHDASSIPEHRQHRKEADEAVSYSQLQASETFLLGYDRPVGHGRCEKPYDVPMPSSTAIITHGFDHQNRQMDVSTAYRIPPISLDLPLLNVRPYALEPNTASVATPQLLPPPAVTHPRERSPSVRLVHPEPRDEAQSGCSTGNVFYAISTLGNTPHPLAENDCTTQASRNASFCTMSTSYSGPVVGVDIDLQHDFPHPVCRSQSTTPVAPVWFTPQMAELERQASTSESPEATQATETQPPRRSITSSALTTLLPIAAASGIVRPNYDTPKISFFSPSGSLIQPEDSSTPDTTTASEFSGSPTRTSYYGNPNAMATYTAFPPKTCLPPPRPLRPMTTPPTSSAPLPAHLRYHHNYRRPEQSQIDSTVSSTESFIVPTPAVKGCDGMMRSESIALYSRARYSYEKTRLRQHYGRCRSIASLVGDLKNEARVHKARTITAIMAHCTTSGKGRVLRKRVTADRRAAATAYVSMPRETISGAESAGEKGRRKRNVPGKRDIGLLGPLAGHALRVCFCQPFDGAGKPTHAVASESLCMSSHTISMRDESKKENSHTVVRDVETDAVLPNARVVSSTERNKDNSLADDIVRKRSVVYKGERRIADKEKHSQTRRDSFVGVGAAFRNVVVGG</sequence>
<proteinExistence type="predicted"/>
<feature type="compositionally biased region" description="Basic and acidic residues" evidence="1">
    <location>
        <begin position="406"/>
        <end position="425"/>
    </location>
</feature>
<feature type="compositionally biased region" description="Polar residues" evidence="1">
    <location>
        <begin position="513"/>
        <end position="535"/>
    </location>
</feature>
<feature type="region of interest" description="Disordered" evidence="1">
    <location>
        <begin position="510"/>
        <end position="535"/>
    </location>
</feature>
<feature type="region of interest" description="Disordered" evidence="1">
    <location>
        <begin position="278"/>
        <end position="311"/>
    </location>
</feature>
<feature type="region of interest" description="Disordered" evidence="1">
    <location>
        <begin position="568"/>
        <end position="599"/>
    </location>
</feature>
<feature type="region of interest" description="Disordered" evidence="1">
    <location>
        <begin position="1"/>
        <end position="58"/>
    </location>
</feature>
<evidence type="ECO:0000313" key="2">
    <source>
        <dbReference type="EMBL" id="KAF7577637.1"/>
    </source>
</evidence>
<name>A0A317AG99_9PLEO</name>
<comment type="caution">
    <text evidence="2">The sequence shown here is derived from an EMBL/GenBank/DDBJ whole genome shotgun (WGS) entry which is preliminary data.</text>
</comment>
<reference evidence="2" key="1">
    <citation type="journal article" date="2018" name="BMC Genomics">
        <title>Comparative genomics of the wheat fungal pathogen Pyrenophora tritici-repentis reveals chromosomal variations and genome plasticity.</title>
        <authorList>
            <person name="Moolhuijzen P."/>
            <person name="See P.T."/>
            <person name="Hane J.K."/>
            <person name="Shi G."/>
            <person name="Liu Z."/>
            <person name="Oliver R.P."/>
            <person name="Moffat C.S."/>
        </authorList>
    </citation>
    <scope>NUCLEOTIDE SEQUENCE [LARGE SCALE GENOMIC DNA]</scope>
    <source>
        <strain evidence="2">M4</strain>
    </source>
</reference>
<evidence type="ECO:0000256" key="1">
    <source>
        <dbReference type="SAM" id="MobiDB-lite"/>
    </source>
</evidence>
<gene>
    <name evidence="2" type="ORF">PtrM4_018770</name>
</gene>